<accession>A0A8S3WWG0</accession>
<protein>
    <submittedName>
        <fullName evidence="4">(apollo) hypothetical protein</fullName>
    </submittedName>
</protein>
<evidence type="ECO:0000313" key="4">
    <source>
        <dbReference type="EMBL" id="CAG4984831.1"/>
    </source>
</evidence>
<evidence type="ECO:0000313" key="5">
    <source>
        <dbReference type="Proteomes" id="UP000691718"/>
    </source>
</evidence>
<dbReference type="InterPro" id="IPR027806">
    <property type="entry name" value="HARBI1_dom"/>
</dbReference>
<dbReference type="AlphaFoldDB" id="A0A8S3WWG0"/>
<gene>
    <name evidence="4" type="ORF">PAPOLLO_LOCUS10950</name>
</gene>
<dbReference type="EMBL" id="CAJQZP010000774">
    <property type="protein sequence ID" value="CAG4984831.1"/>
    <property type="molecule type" value="Genomic_DNA"/>
</dbReference>
<keyword evidence="5" id="KW-1185">Reference proteome</keyword>
<feature type="domain" description="DDE Tnp4" evidence="3">
    <location>
        <begin position="58"/>
        <end position="106"/>
    </location>
</feature>
<organism evidence="4 5">
    <name type="scientific">Parnassius apollo</name>
    <name type="common">Apollo butterfly</name>
    <name type="synonym">Papilio apollo</name>
    <dbReference type="NCBI Taxonomy" id="110799"/>
    <lineage>
        <taxon>Eukaryota</taxon>
        <taxon>Metazoa</taxon>
        <taxon>Ecdysozoa</taxon>
        <taxon>Arthropoda</taxon>
        <taxon>Hexapoda</taxon>
        <taxon>Insecta</taxon>
        <taxon>Pterygota</taxon>
        <taxon>Neoptera</taxon>
        <taxon>Endopterygota</taxon>
        <taxon>Lepidoptera</taxon>
        <taxon>Glossata</taxon>
        <taxon>Ditrysia</taxon>
        <taxon>Papilionoidea</taxon>
        <taxon>Papilionidae</taxon>
        <taxon>Parnassiinae</taxon>
        <taxon>Parnassini</taxon>
        <taxon>Parnassius</taxon>
        <taxon>Parnassius</taxon>
    </lineage>
</organism>
<evidence type="ECO:0000256" key="2">
    <source>
        <dbReference type="ARBA" id="ARBA00022723"/>
    </source>
</evidence>
<keyword evidence="2" id="KW-0479">Metal-binding</keyword>
<proteinExistence type="predicted"/>
<evidence type="ECO:0000259" key="3">
    <source>
        <dbReference type="Pfam" id="PF13359"/>
    </source>
</evidence>
<evidence type="ECO:0000256" key="1">
    <source>
        <dbReference type="ARBA" id="ARBA00001968"/>
    </source>
</evidence>
<dbReference type="Proteomes" id="UP000691718">
    <property type="component" value="Unassembled WGS sequence"/>
</dbReference>
<dbReference type="Pfam" id="PF13359">
    <property type="entry name" value="DDE_Tnp_4"/>
    <property type="match status" value="1"/>
</dbReference>
<comment type="caution">
    <text evidence="4">The sequence shown here is derived from an EMBL/GenBank/DDBJ whole genome shotgun (WGS) entry which is preliminary data.</text>
</comment>
<dbReference type="OrthoDB" id="7434799at2759"/>
<sequence length="140" mass="16576">MVQIVEMEELEFVHRFRLDKQSFWRLCDDLRRLTSLKGTKISLEIKRRFRLPGIVGCIDCTHVAIVKPSDEEHLFFIRKGYHSLNVQIVCNSNLKTTNVNPKFDGANLIHSRMETFMRKLHQNGEQAWLLVRLINNMVYF</sequence>
<dbReference type="GO" id="GO:0046872">
    <property type="term" value="F:metal ion binding"/>
    <property type="evidence" value="ECO:0007669"/>
    <property type="project" value="UniProtKB-KW"/>
</dbReference>
<reference evidence="4" key="1">
    <citation type="submission" date="2021-04" db="EMBL/GenBank/DDBJ databases">
        <authorList>
            <person name="Tunstrom K."/>
        </authorList>
    </citation>
    <scope>NUCLEOTIDE SEQUENCE</scope>
</reference>
<comment type="cofactor">
    <cofactor evidence="1">
        <name>a divalent metal cation</name>
        <dbReference type="ChEBI" id="CHEBI:60240"/>
    </cofactor>
</comment>
<name>A0A8S3WWG0_PARAO</name>